<accession>B9T5F7</accession>
<gene>
    <name evidence="1" type="ORF">RCOM_0052510</name>
</gene>
<dbReference type="AlphaFoldDB" id="B9T5F7"/>
<dbReference type="Proteomes" id="UP000008311">
    <property type="component" value="Unassembled WGS sequence"/>
</dbReference>
<protein>
    <submittedName>
        <fullName evidence="1">Uncharacterized protein</fullName>
    </submittedName>
</protein>
<dbReference type="PROSITE" id="PS00629">
    <property type="entry name" value="IMP_1"/>
    <property type="match status" value="1"/>
</dbReference>
<reference evidence="2" key="1">
    <citation type="journal article" date="2010" name="Nat. Biotechnol.">
        <title>Draft genome sequence of the oilseed species Ricinus communis.</title>
        <authorList>
            <person name="Chan A.P."/>
            <person name="Crabtree J."/>
            <person name="Zhao Q."/>
            <person name="Lorenzi H."/>
            <person name="Orvis J."/>
            <person name="Puiu D."/>
            <person name="Melake-Berhan A."/>
            <person name="Jones K.M."/>
            <person name="Redman J."/>
            <person name="Chen G."/>
            <person name="Cahoon E.B."/>
            <person name="Gedil M."/>
            <person name="Stanke M."/>
            <person name="Haas B.J."/>
            <person name="Wortman J.R."/>
            <person name="Fraser-Liggett C.M."/>
            <person name="Ravel J."/>
            <person name="Rabinowicz P.D."/>
        </authorList>
    </citation>
    <scope>NUCLEOTIDE SEQUENCE [LARGE SCALE GENOMIC DNA]</scope>
    <source>
        <strain evidence="2">cv. Hale</strain>
    </source>
</reference>
<sequence length="76" mass="8766">MLEVECYITQSWRVYIDPVDGTSKFISKKKAIGCGLSINEQKDFDKHLKRKRVLTGKELNISNTTSSRTDFDIVIR</sequence>
<proteinExistence type="predicted"/>
<dbReference type="EMBL" id="EQ974525">
    <property type="protein sequence ID" value="EEF28908.1"/>
    <property type="molecule type" value="Genomic_DNA"/>
</dbReference>
<evidence type="ECO:0000313" key="1">
    <source>
        <dbReference type="EMBL" id="EEF28908.1"/>
    </source>
</evidence>
<name>B9T5F7_RICCO</name>
<dbReference type="InParanoid" id="B9T5F7"/>
<evidence type="ECO:0000313" key="2">
    <source>
        <dbReference type="Proteomes" id="UP000008311"/>
    </source>
</evidence>
<keyword evidence="2" id="KW-1185">Reference proteome</keyword>
<dbReference type="SUPFAM" id="SSF56655">
    <property type="entry name" value="Carbohydrate phosphatase"/>
    <property type="match status" value="1"/>
</dbReference>
<organism evidence="1 2">
    <name type="scientific">Ricinus communis</name>
    <name type="common">Castor bean</name>
    <dbReference type="NCBI Taxonomy" id="3988"/>
    <lineage>
        <taxon>Eukaryota</taxon>
        <taxon>Viridiplantae</taxon>
        <taxon>Streptophyta</taxon>
        <taxon>Embryophyta</taxon>
        <taxon>Tracheophyta</taxon>
        <taxon>Spermatophyta</taxon>
        <taxon>Magnoliopsida</taxon>
        <taxon>eudicotyledons</taxon>
        <taxon>Gunneridae</taxon>
        <taxon>Pentapetalae</taxon>
        <taxon>rosids</taxon>
        <taxon>fabids</taxon>
        <taxon>Malpighiales</taxon>
        <taxon>Euphorbiaceae</taxon>
        <taxon>Acalyphoideae</taxon>
        <taxon>Acalypheae</taxon>
        <taxon>Ricinus</taxon>
    </lineage>
</organism>
<dbReference type="InterPro" id="IPR020583">
    <property type="entry name" value="Inositol_monoP_metal-BS"/>
</dbReference>